<sequence length="351" mass="37945">MEPDNRILVSSSSAAASAQSFMNKPAVAHLMATLQRFGQRLGNQFGAAITYFLVLALIPTLMFAFAALGFILDIVRPELVDVVTQKLHEFAPGQDQLVEMLQNFIDNWQAVGIVGIISALYTAQGFIGNLKDAIRAQLRKDMDAKPQENFVVRTLSNIVTLIGLLIGVGLTIGLTVIGTGLQTTIVEWLQLPGWVTPVLTITPIIITLFSSWLIFMFLFTMIPIHPIQPRTKRLGSLFGAIALTLLLNIATVLIDLFSGSPTAALFGPVIAIMLSMNVFARIILMVAAWMGTADDEPIFGTIAEAPPASREQLSRAQGSAETIGALAVAGSLIAVTILGFNRWADKHDSFR</sequence>
<proteinExistence type="predicted"/>
<dbReference type="GO" id="GO:0005886">
    <property type="term" value="C:plasma membrane"/>
    <property type="evidence" value="ECO:0007669"/>
    <property type="project" value="UniProtKB-SubCell"/>
</dbReference>
<protein>
    <submittedName>
        <fullName evidence="7">tRNA-processing ribonuclease</fullName>
    </submittedName>
</protein>
<dbReference type="PANTHER" id="PTHR30213">
    <property type="entry name" value="INNER MEMBRANE PROTEIN YHJD"/>
    <property type="match status" value="1"/>
</dbReference>
<dbReference type="RefSeq" id="WP_102160398.1">
    <property type="nucleotide sequence ID" value="NZ_PNFZ01000001.1"/>
</dbReference>
<evidence type="ECO:0000256" key="6">
    <source>
        <dbReference type="SAM" id="Phobius"/>
    </source>
</evidence>
<reference evidence="7 8" key="1">
    <citation type="submission" date="2017-09" db="EMBL/GenBank/DDBJ databases">
        <title>Bacterial strain isolated from the female urinary microbiota.</title>
        <authorList>
            <person name="Thomas-White K."/>
            <person name="Kumar N."/>
            <person name="Forster S."/>
            <person name="Putonti C."/>
            <person name="Lawley T."/>
            <person name="Wolfe A.J."/>
        </authorList>
    </citation>
    <scope>NUCLEOTIDE SEQUENCE [LARGE SCALE GENOMIC DNA]</scope>
    <source>
        <strain evidence="7 8">UMB0680</strain>
    </source>
</reference>
<accession>A0A2N6PL32</accession>
<dbReference type="Proteomes" id="UP000235703">
    <property type="component" value="Unassembled WGS sequence"/>
</dbReference>
<dbReference type="OrthoDB" id="4127374at2"/>
<keyword evidence="8" id="KW-1185">Reference proteome</keyword>
<evidence type="ECO:0000256" key="2">
    <source>
        <dbReference type="ARBA" id="ARBA00022475"/>
    </source>
</evidence>
<organism evidence="7 8">
    <name type="scientific">Brevibacterium luteolum</name>
    <dbReference type="NCBI Taxonomy" id="199591"/>
    <lineage>
        <taxon>Bacteria</taxon>
        <taxon>Bacillati</taxon>
        <taxon>Actinomycetota</taxon>
        <taxon>Actinomycetes</taxon>
        <taxon>Micrococcales</taxon>
        <taxon>Brevibacteriaceae</taxon>
        <taxon>Brevibacterium</taxon>
    </lineage>
</organism>
<dbReference type="InterPro" id="IPR017039">
    <property type="entry name" value="Virul_fac_BrkB"/>
</dbReference>
<dbReference type="EMBL" id="PNFZ01000001">
    <property type="protein sequence ID" value="PMB99394.1"/>
    <property type="molecule type" value="Genomic_DNA"/>
</dbReference>
<comment type="subcellular location">
    <subcellularLocation>
        <location evidence="1">Cell membrane</location>
        <topology evidence="1">Multi-pass membrane protein</topology>
    </subcellularLocation>
</comment>
<evidence type="ECO:0000256" key="3">
    <source>
        <dbReference type="ARBA" id="ARBA00022692"/>
    </source>
</evidence>
<name>A0A2N6PL32_9MICO</name>
<keyword evidence="2" id="KW-1003">Cell membrane</keyword>
<evidence type="ECO:0000256" key="1">
    <source>
        <dbReference type="ARBA" id="ARBA00004651"/>
    </source>
</evidence>
<feature type="transmembrane region" description="Helical" evidence="6">
    <location>
        <begin position="323"/>
        <end position="344"/>
    </location>
</feature>
<keyword evidence="4 6" id="KW-1133">Transmembrane helix</keyword>
<evidence type="ECO:0000256" key="5">
    <source>
        <dbReference type="ARBA" id="ARBA00023136"/>
    </source>
</evidence>
<comment type="caution">
    <text evidence="7">The sequence shown here is derived from an EMBL/GenBank/DDBJ whole genome shotgun (WGS) entry which is preliminary data.</text>
</comment>
<evidence type="ECO:0000313" key="7">
    <source>
        <dbReference type="EMBL" id="PMB99394.1"/>
    </source>
</evidence>
<feature type="transmembrane region" description="Helical" evidence="6">
    <location>
        <begin position="45"/>
        <end position="72"/>
    </location>
</feature>
<feature type="transmembrane region" description="Helical" evidence="6">
    <location>
        <begin position="234"/>
        <end position="257"/>
    </location>
</feature>
<feature type="transmembrane region" description="Helical" evidence="6">
    <location>
        <begin position="108"/>
        <end position="130"/>
    </location>
</feature>
<feature type="transmembrane region" description="Helical" evidence="6">
    <location>
        <begin position="150"/>
        <end position="178"/>
    </location>
</feature>
<feature type="transmembrane region" description="Helical" evidence="6">
    <location>
        <begin position="263"/>
        <end position="284"/>
    </location>
</feature>
<keyword evidence="5 6" id="KW-0472">Membrane</keyword>
<keyword evidence="3 6" id="KW-0812">Transmembrane</keyword>
<evidence type="ECO:0000256" key="4">
    <source>
        <dbReference type="ARBA" id="ARBA00022989"/>
    </source>
</evidence>
<evidence type="ECO:0000313" key="8">
    <source>
        <dbReference type="Proteomes" id="UP000235703"/>
    </source>
</evidence>
<feature type="transmembrane region" description="Helical" evidence="6">
    <location>
        <begin position="198"/>
        <end position="222"/>
    </location>
</feature>
<dbReference type="Pfam" id="PF03631">
    <property type="entry name" value="Virul_fac_BrkB"/>
    <property type="match status" value="1"/>
</dbReference>
<dbReference type="PANTHER" id="PTHR30213:SF1">
    <property type="entry name" value="INNER MEMBRANE PROTEIN YHJD"/>
    <property type="match status" value="1"/>
</dbReference>
<dbReference type="AlphaFoldDB" id="A0A2N6PL32"/>
<gene>
    <name evidence="7" type="ORF">CJ198_02420</name>
</gene>